<dbReference type="PANTHER" id="PTHR35866:SF1">
    <property type="entry name" value="YKGJ FAMILY CYSTEINE CLUSTER PROTEIN"/>
    <property type="match status" value="1"/>
</dbReference>
<gene>
    <name evidence="1" type="ORF">MTBBW1_1940031</name>
</gene>
<dbReference type="RefSeq" id="WP_186441593.1">
    <property type="nucleotide sequence ID" value="NZ_LT828555.1"/>
</dbReference>
<name>A0A1W1HB33_9BACT</name>
<dbReference type="STRING" id="1246637.MTBBW1_1940031"/>
<dbReference type="EMBL" id="FWEV01000106">
    <property type="protein sequence ID" value="SLM29704.1"/>
    <property type="molecule type" value="Genomic_DNA"/>
</dbReference>
<dbReference type="AlphaFoldDB" id="A0A1W1HB33"/>
<protein>
    <recommendedName>
        <fullName evidence="3">YkgJ family cysteine cluster protein</fullName>
    </recommendedName>
</protein>
<evidence type="ECO:0000313" key="1">
    <source>
        <dbReference type="EMBL" id="SLM29704.1"/>
    </source>
</evidence>
<accession>A0A1W1HB33</accession>
<organism evidence="1 2">
    <name type="scientific">Desulfamplus magnetovallimortis</name>
    <dbReference type="NCBI Taxonomy" id="1246637"/>
    <lineage>
        <taxon>Bacteria</taxon>
        <taxon>Pseudomonadati</taxon>
        <taxon>Thermodesulfobacteriota</taxon>
        <taxon>Desulfobacteria</taxon>
        <taxon>Desulfobacterales</taxon>
        <taxon>Desulfobacteraceae</taxon>
        <taxon>Desulfamplus</taxon>
    </lineage>
</organism>
<dbReference type="Pfam" id="PF03692">
    <property type="entry name" value="CxxCxxCC"/>
    <property type="match status" value="1"/>
</dbReference>
<sequence length="213" mass="24092">MSLQNECKRCGTCCENGGPALHGSDMTLIENCLISIESLIAIRKGELAHDPVTDSLKPVKKEFLKIAGKKGTWECLFYEKVLNGCTIYENRPLACSVLKCWDTEETLKLAGRDLLSRLDIIKADDPMRKHIKKHEMLFPVPDLMGLSSPSSKMVKKLEKICNREIDHRMKIVNKLELTVAKELFYFGRPIFELLHPLGFRVMGAGKGIKLDFL</sequence>
<evidence type="ECO:0000313" key="2">
    <source>
        <dbReference type="Proteomes" id="UP000191931"/>
    </source>
</evidence>
<proteinExistence type="predicted"/>
<reference evidence="1 2" key="1">
    <citation type="submission" date="2017-03" db="EMBL/GenBank/DDBJ databases">
        <authorList>
            <person name="Afonso C.L."/>
            <person name="Miller P.J."/>
            <person name="Scott M.A."/>
            <person name="Spackman E."/>
            <person name="Goraichik I."/>
            <person name="Dimitrov K.M."/>
            <person name="Suarez D.L."/>
            <person name="Swayne D.E."/>
        </authorList>
    </citation>
    <scope>NUCLEOTIDE SEQUENCE [LARGE SCALE GENOMIC DNA]</scope>
    <source>
        <strain evidence="1">PRJEB14757</strain>
    </source>
</reference>
<keyword evidence="2" id="KW-1185">Reference proteome</keyword>
<dbReference type="Proteomes" id="UP000191931">
    <property type="component" value="Unassembled WGS sequence"/>
</dbReference>
<dbReference type="PANTHER" id="PTHR35866">
    <property type="entry name" value="PUTATIVE-RELATED"/>
    <property type="match status" value="1"/>
</dbReference>
<dbReference type="InterPro" id="IPR005358">
    <property type="entry name" value="Puta_zinc/iron-chelating_dom"/>
</dbReference>
<evidence type="ECO:0008006" key="3">
    <source>
        <dbReference type="Google" id="ProtNLM"/>
    </source>
</evidence>